<name>G3IPQ7_CRIGR</name>
<dbReference type="AlphaFoldDB" id="G3IPQ7"/>
<evidence type="ECO:0000313" key="1">
    <source>
        <dbReference type="EMBL" id="EGV91363.1"/>
    </source>
</evidence>
<sequence>MYIPAHKKGTLADEVKKLCWFEVVIRKNRTYPAVLSCVLMAGSTWETMVERHCPDGCCLQKLTAL</sequence>
<dbReference type="InParanoid" id="G3IPQ7"/>
<dbReference type="Proteomes" id="UP000001075">
    <property type="component" value="Unassembled WGS sequence"/>
</dbReference>
<organism evidence="1 2">
    <name type="scientific">Cricetulus griseus</name>
    <name type="common">Chinese hamster</name>
    <name type="synonym">Cricetulus barabensis griseus</name>
    <dbReference type="NCBI Taxonomy" id="10029"/>
    <lineage>
        <taxon>Eukaryota</taxon>
        <taxon>Metazoa</taxon>
        <taxon>Chordata</taxon>
        <taxon>Craniata</taxon>
        <taxon>Vertebrata</taxon>
        <taxon>Euteleostomi</taxon>
        <taxon>Mammalia</taxon>
        <taxon>Eutheria</taxon>
        <taxon>Euarchontoglires</taxon>
        <taxon>Glires</taxon>
        <taxon>Rodentia</taxon>
        <taxon>Myomorpha</taxon>
        <taxon>Muroidea</taxon>
        <taxon>Cricetidae</taxon>
        <taxon>Cricetinae</taxon>
        <taxon>Cricetulus</taxon>
    </lineage>
</organism>
<dbReference type="EMBL" id="JH013706">
    <property type="protein sequence ID" value="EGV91363.1"/>
    <property type="molecule type" value="Genomic_DNA"/>
</dbReference>
<reference evidence="2" key="1">
    <citation type="journal article" date="2011" name="Nat. Biotechnol.">
        <title>The genomic sequence of the Chinese hamster ovary (CHO)-K1 cell line.</title>
        <authorList>
            <person name="Xu X."/>
            <person name="Nagarajan H."/>
            <person name="Lewis N.E."/>
            <person name="Pan S."/>
            <person name="Cai Z."/>
            <person name="Liu X."/>
            <person name="Chen W."/>
            <person name="Xie M."/>
            <person name="Wang W."/>
            <person name="Hammond S."/>
            <person name="Andersen M.R."/>
            <person name="Neff N."/>
            <person name="Passarelli B."/>
            <person name="Koh W."/>
            <person name="Fan H.C."/>
            <person name="Wang J."/>
            <person name="Gui Y."/>
            <person name="Lee K.H."/>
            <person name="Betenbaugh M.J."/>
            <person name="Quake S.R."/>
            <person name="Famili I."/>
            <person name="Palsson B.O."/>
            <person name="Wang J."/>
        </authorList>
    </citation>
    <scope>NUCLEOTIDE SEQUENCE [LARGE SCALE GENOMIC DNA]</scope>
    <source>
        <strain evidence="2">CHO K1 cell line</strain>
    </source>
</reference>
<accession>G3IPQ7</accession>
<evidence type="ECO:0000313" key="2">
    <source>
        <dbReference type="Proteomes" id="UP000001075"/>
    </source>
</evidence>
<protein>
    <submittedName>
        <fullName evidence="1">Uncharacterized protein</fullName>
    </submittedName>
</protein>
<proteinExistence type="predicted"/>
<gene>
    <name evidence="1" type="ORF">I79_025976</name>
</gene>